<evidence type="ECO:0000256" key="1">
    <source>
        <dbReference type="SAM" id="Phobius"/>
    </source>
</evidence>
<feature type="transmembrane region" description="Helical" evidence="1">
    <location>
        <begin position="53"/>
        <end position="71"/>
    </location>
</feature>
<dbReference type="AlphaFoldDB" id="A0A0P0CAQ6"/>
<reference evidence="2 3" key="1">
    <citation type="submission" date="2015-08" db="EMBL/GenBank/DDBJ databases">
        <title>Complete genome sequence of Rufibacter tibetensis strain 1351t, a radiation-resistant bacterium from tibet plateau.</title>
        <authorList>
            <person name="Dai J."/>
        </authorList>
    </citation>
    <scope>NUCLEOTIDE SEQUENCE [LARGE SCALE GENOMIC DNA]</scope>
    <source>
        <strain evidence="2 3">1351</strain>
    </source>
</reference>
<dbReference type="EMBL" id="CP012643">
    <property type="protein sequence ID" value="ALJ00726.1"/>
    <property type="molecule type" value="Genomic_DNA"/>
</dbReference>
<organism evidence="2 3">
    <name type="scientific">Rufibacter tibetensis</name>
    <dbReference type="NCBI Taxonomy" id="512763"/>
    <lineage>
        <taxon>Bacteria</taxon>
        <taxon>Pseudomonadati</taxon>
        <taxon>Bacteroidota</taxon>
        <taxon>Cytophagia</taxon>
        <taxon>Cytophagales</taxon>
        <taxon>Hymenobacteraceae</taxon>
        <taxon>Rufibacter</taxon>
    </lineage>
</organism>
<gene>
    <name evidence="2" type="ORF">DC20_19265</name>
</gene>
<dbReference type="KEGG" id="rti:DC20_19265"/>
<protein>
    <submittedName>
        <fullName evidence="2">Uncharacterized protein</fullName>
    </submittedName>
</protein>
<evidence type="ECO:0000313" key="2">
    <source>
        <dbReference type="EMBL" id="ALJ00726.1"/>
    </source>
</evidence>
<keyword evidence="1" id="KW-0472">Membrane</keyword>
<evidence type="ECO:0000313" key="3">
    <source>
        <dbReference type="Proteomes" id="UP000061382"/>
    </source>
</evidence>
<name>A0A0P0CAQ6_9BACT</name>
<keyword evidence="1" id="KW-1133">Transmembrane helix</keyword>
<dbReference type="PATRIC" id="fig|512763.3.peg.4226"/>
<proteinExistence type="predicted"/>
<dbReference type="Proteomes" id="UP000061382">
    <property type="component" value="Chromosome"/>
</dbReference>
<accession>A0A0P0CAQ6</accession>
<dbReference type="RefSeq" id="WP_062545330.1">
    <property type="nucleotide sequence ID" value="NZ_CP012643.1"/>
</dbReference>
<keyword evidence="3" id="KW-1185">Reference proteome</keyword>
<sequence length="143" mass="15692">MNIRITIAFILVIANILFAHSFAPTGMMLTPVLLIIVTTLVCFKVTSINPIPLSLITYGLIALHDIGIKLYSGGSHDSQGLGWVHLLLFLGLVPSYVILVNSIFKDKELNRIEKLTAVFLFPVLIAGHLLLFGDLGLGLYYDI</sequence>
<feature type="transmembrane region" description="Helical" evidence="1">
    <location>
        <begin position="29"/>
        <end position="46"/>
    </location>
</feature>
<keyword evidence="1" id="KW-0812">Transmembrane</keyword>
<dbReference type="OrthoDB" id="1372856at2"/>
<feature type="transmembrane region" description="Helical" evidence="1">
    <location>
        <begin position="83"/>
        <end position="104"/>
    </location>
</feature>
<feature type="transmembrane region" description="Helical" evidence="1">
    <location>
        <begin position="116"/>
        <end position="141"/>
    </location>
</feature>